<dbReference type="AlphaFoldDB" id="A0A1X0ZYN4"/>
<evidence type="ECO:0000256" key="3">
    <source>
        <dbReference type="ARBA" id="ARBA00023125"/>
    </source>
</evidence>
<dbReference type="EMBL" id="NBWC01000013">
    <property type="protein sequence ID" value="ORL64725.1"/>
    <property type="molecule type" value="Genomic_DNA"/>
</dbReference>
<dbReference type="PANTHER" id="PTHR30419">
    <property type="entry name" value="HTH-TYPE TRANSCRIPTIONAL REGULATOR YBHD"/>
    <property type="match status" value="1"/>
</dbReference>
<evidence type="ECO:0000256" key="1">
    <source>
        <dbReference type="ARBA" id="ARBA00009437"/>
    </source>
</evidence>
<dbReference type="Pfam" id="PF00126">
    <property type="entry name" value="HTH_1"/>
    <property type="match status" value="1"/>
</dbReference>
<dbReference type="NCBIfam" id="NF008416">
    <property type="entry name" value="PRK11242.1"/>
    <property type="match status" value="1"/>
</dbReference>
<dbReference type="InterPro" id="IPR000847">
    <property type="entry name" value="LysR_HTH_N"/>
</dbReference>
<comment type="similarity">
    <text evidence="1">Belongs to the LysR transcriptional regulatory family.</text>
</comment>
<dbReference type="PROSITE" id="PS50931">
    <property type="entry name" value="HTH_LYSR"/>
    <property type="match status" value="1"/>
</dbReference>
<dbReference type="Proteomes" id="UP000193675">
    <property type="component" value="Unassembled WGS sequence"/>
</dbReference>
<gene>
    <name evidence="6" type="ORF">B7H17_10930</name>
</gene>
<keyword evidence="3" id="KW-0238">DNA-binding</keyword>
<evidence type="ECO:0000256" key="4">
    <source>
        <dbReference type="ARBA" id="ARBA00023163"/>
    </source>
</evidence>
<dbReference type="GO" id="GO:0003700">
    <property type="term" value="F:DNA-binding transcription factor activity"/>
    <property type="evidence" value="ECO:0007669"/>
    <property type="project" value="InterPro"/>
</dbReference>
<evidence type="ECO:0000256" key="2">
    <source>
        <dbReference type="ARBA" id="ARBA00023015"/>
    </source>
</evidence>
<reference evidence="6 7" key="1">
    <citation type="submission" date="2017-04" db="EMBL/GenBank/DDBJ databases">
        <title>Presence of VIM-2 positive Pseudomonas species in chickens and their surrounding environment.</title>
        <authorList>
            <person name="Zhang R."/>
        </authorList>
    </citation>
    <scope>NUCLEOTIDE SEQUENCE [LARGE SCALE GENOMIC DNA]</scope>
    <source>
        <strain evidence="6 7">DZ-C18</strain>
    </source>
</reference>
<dbReference type="RefSeq" id="WP_084855898.1">
    <property type="nucleotide sequence ID" value="NZ_JAOTEI010000011.1"/>
</dbReference>
<evidence type="ECO:0000313" key="7">
    <source>
        <dbReference type="Proteomes" id="UP000193675"/>
    </source>
</evidence>
<keyword evidence="2" id="KW-0805">Transcription regulation</keyword>
<name>A0A1X0ZYN4_PSEPU</name>
<dbReference type="InterPro" id="IPR036390">
    <property type="entry name" value="WH_DNA-bd_sf"/>
</dbReference>
<dbReference type="InterPro" id="IPR005119">
    <property type="entry name" value="LysR_subst-bd"/>
</dbReference>
<accession>A0A1X0ZYN4</accession>
<dbReference type="Gene3D" id="1.10.10.10">
    <property type="entry name" value="Winged helix-like DNA-binding domain superfamily/Winged helix DNA-binding domain"/>
    <property type="match status" value="1"/>
</dbReference>
<evidence type="ECO:0000259" key="5">
    <source>
        <dbReference type="PROSITE" id="PS50931"/>
    </source>
</evidence>
<feature type="domain" description="HTH lysR-type" evidence="5">
    <location>
        <begin position="1"/>
        <end position="58"/>
    </location>
</feature>
<proteinExistence type="inferred from homology"/>
<dbReference type="InterPro" id="IPR036388">
    <property type="entry name" value="WH-like_DNA-bd_sf"/>
</dbReference>
<keyword evidence="4" id="KW-0804">Transcription</keyword>
<dbReference type="Gene3D" id="3.40.190.290">
    <property type="match status" value="1"/>
</dbReference>
<dbReference type="GO" id="GO:0005829">
    <property type="term" value="C:cytosol"/>
    <property type="evidence" value="ECO:0007669"/>
    <property type="project" value="TreeGrafter"/>
</dbReference>
<dbReference type="FunFam" id="1.10.10.10:FF:000001">
    <property type="entry name" value="LysR family transcriptional regulator"/>
    <property type="match status" value="1"/>
</dbReference>
<evidence type="ECO:0000313" key="6">
    <source>
        <dbReference type="EMBL" id="ORL64725.1"/>
    </source>
</evidence>
<protein>
    <submittedName>
        <fullName evidence="6">Transcriptional regulator CynR</fullName>
    </submittedName>
</protein>
<dbReference type="InterPro" id="IPR050950">
    <property type="entry name" value="HTH-type_LysR_regulators"/>
</dbReference>
<dbReference type="Pfam" id="PF03466">
    <property type="entry name" value="LysR_substrate"/>
    <property type="match status" value="1"/>
</dbReference>
<dbReference type="SUPFAM" id="SSF46785">
    <property type="entry name" value="Winged helix' DNA-binding domain"/>
    <property type="match status" value="1"/>
</dbReference>
<dbReference type="GO" id="GO:0003677">
    <property type="term" value="F:DNA binding"/>
    <property type="evidence" value="ECO:0007669"/>
    <property type="project" value="UniProtKB-KW"/>
</dbReference>
<sequence length="293" mass="32316">MLARHIHYFLAVAQHHSFTRAAAALHVSQPALSQQVRQLEESLGAQLFDRSGRTTRLTDAGEVYLRYARKAAQELEEGKRAIHDVADLSRGALRVAVTPTFTTYLIGPLVQAFHRRYPNITLTLREIAQERMEALLLADELDVGIAFDQVHAQDIEAQLLLVESLALVVGDAHPLAGQRRVSREALGAESLVLLSGEFATREQIDRYLRQQGVRPRVAMEANAIGAVIEVVRRTTLSTLLPANLASAHTDLTALDLEPLRLQRTAVLLQRKGAYQTAAARAFIEVAKQVAMAL</sequence>
<dbReference type="SUPFAM" id="SSF53850">
    <property type="entry name" value="Periplasmic binding protein-like II"/>
    <property type="match status" value="1"/>
</dbReference>
<dbReference type="PRINTS" id="PR00039">
    <property type="entry name" value="HTHLYSR"/>
</dbReference>
<comment type="caution">
    <text evidence="6">The sequence shown here is derived from an EMBL/GenBank/DDBJ whole genome shotgun (WGS) entry which is preliminary data.</text>
</comment>
<dbReference type="PANTHER" id="PTHR30419:SF8">
    <property type="entry name" value="NITROGEN ASSIMILATION TRANSCRIPTIONAL ACTIVATOR-RELATED"/>
    <property type="match status" value="1"/>
</dbReference>
<dbReference type="OrthoDB" id="646694at2"/>
<organism evidence="6 7">
    <name type="scientific">Pseudomonas putida</name>
    <name type="common">Arthrobacter siderocapsulatus</name>
    <dbReference type="NCBI Taxonomy" id="303"/>
    <lineage>
        <taxon>Bacteria</taxon>
        <taxon>Pseudomonadati</taxon>
        <taxon>Pseudomonadota</taxon>
        <taxon>Gammaproteobacteria</taxon>
        <taxon>Pseudomonadales</taxon>
        <taxon>Pseudomonadaceae</taxon>
        <taxon>Pseudomonas</taxon>
    </lineage>
</organism>